<dbReference type="Gene3D" id="4.10.220.110">
    <property type="match status" value="1"/>
</dbReference>
<evidence type="ECO:0000256" key="1">
    <source>
        <dbReference type="ARBA" id="ARBA00005558"/>
    </source>
</evidence>
<dbReference type="AlphaFoldDB" id="A0AAW9VCA9"/>
<sequence>MSLLDTAKNLLQGQNRYRLEVQGCSDLLDVEHFTGREAASDTYRYQITFTCSAQDLSAQQLLRRNASLTFSAPISNLMGLATQPSVAKRVHGVVTDFRRLSGSADEARYQLVIEPFFALLRHQIRSHRFFINQSIPDVVEQILREHNFKGWEFEFHLEKEYPKREQINQINESDRQFIERLLSEVGIFYRFGLQDDTQTEVLHFTDSQRGYVYDKTLPLNSPSGLSDNHVDSVWGLSLRHQVVESTVFAKDYNHRLAEDTLISAVADMTRGDGEKINYGDVYHYKGRHLTRGDKIRPETETANFWARLDHERFLARQTLLRGESSAADLTPLLVLSIQDNPLSSTLPSVFKSPILITRLRFTASRDKALTVRFDAVPYTESLCWRPALKPRPVIAGTLMARVTSAKDHDIYAHQNEHGFYWVKFDADRDEKTKGYESMPVRLAKPYAGDTYGMHFPLIQGTEVAIAFHEGDPDRPYIAHALHDSRHPDHVTDKNNTRNVIRTPANNKLRMEDKRGQEHIKLSTEYGGKTQLNLGHLVNAEREQRGDGFELRTDSWGAIRAGKGLLISTHEQEKANEQQLNIDEIKRQLSDALSMAESLSTILEKAEVEPLDNQTQETFLHGNITQLQEPVILAGAPGGIAVSTPKHIQHSSNGNQIYTAAGNTEISSLKRMVLFAKKKMVLFAHELGMKLVSAAGKIEIQAQTDAIDIIANKGLHITSTNDEIIISAKKKITLQSGGSYFTLEGGKLEHGTSGDFIVKSANLNYIDAATLNIPYPNFTACESVASEAARDGSATIPLG</sequence>
<feature type="domain" description="Putative type VI secretion system Rhs element associated Vgr" evidence="4">
    <location>
        <begin position="501"/>
        <end position="600"/>
    </location>
</feature>
<evidence type="ECO:0000313" key="5">
    <source>
        <dbReference type="EMBL" id="MTC35143.1"/>
    </source>
</evidence>
<feature type="domain" description="DUF2345" evidence="3">
    <location>
        <begin position="621"/>
        <end position="764"/>
    </location>
</feature>
<dbReference type="InterPro" id="IPR028244">
    <property type="entry name" value="T6SS_Rhs_Vgr_dom"/>
</dbReference>
<gene>
    <name evidence="5" type="primary">vgrG</name>
    <name evidence="5" type="ORF">GKR67_11010</name>
</gene>
<dbReference type="InterPro" id="IPR017847">
    <property type="entry name" value="T6SS_RhsGE_Vgr_subset"/>
</dbReference>
<dbReference type="Gene3D" id="2.40.50.230">
    <property type="entry name" value="Gp5 N-terminal domain"/>
    <property type="match status" value="1"/>
</dbReference>
<dbReference type="InterPro" id="IPR006531">
    <property type="entry name" value="Gp5/Vgr_OB"/>
</dbReference>
<comment type="caution">
    <text evidence="5">The sequence shown here is derived from an EMBL/GenBank/DDBJ whole genome shotgun (WGS) entry which is preliminary data.</text>
</comment>
<dbReference type="NCBIfam" id="TIGR03361">
    <property type="entry name" value="VI_Rhs_Vgr"/>
    <property type="match status" value="1"/>
</dbReference>
<dbReference type="InterPro" id="IPR037026">
    <property type="entry name" value="Vgr_OB-fold_dom_sf"/>
</dbReference>
<reference evidence="5 6" key="1">
    <citation type="submission" date="2019-10" db="EMBL/GenBank/DDBJ databases">
        <title>Comparative genomic analysis of Providencia.</title>
        <authorList>
            <person name="Yuan C."/>
            <person name="Wei Y."/>
            <person name="Yin Z."/>
        </authorList>
    </citation>
    <scope>NUCLEOTIDE SEQUENCE [LARGE SCALE GENOMIC DNA]</scope>
    <source>
        <strain evidence="6">wls1934</strain>
    </source>
</reference>
<evidence type="ECO:0000259" key="3">
    <source>
        <dbReference type="Pfam" id="PF10106"/>
    </source>
</evidence>
<evidence type="ECO:0000313" key="6">
    <source>
        <dbReference type="Proteomes" id="UP000449944"/>
    </source>
</evidence>
<comment type="similarity">
    <text evidence="1">Belongs to the VgrG protein family.</text>
</comment>
<name>A0AAW9VCA9_9GAMM</name>
<feature type="domain" description="Gp5/Type VI secretion system Vgr protein OB-fold" evidence="2">
    <location>
        <begin position="435"/>
        <end position="481"/>
    </location>
</feature>
<accession>A0AAW9VCA9</accession>
<evidence type="ECO:0000259" key="2">
    <source>
        <dbReference type="Pfam" id="PF04717"/>
    </source>
</evidence>
<evidence type="ECO:0000259" key="4">
    <source>
        <dbReference type="Pfam" id="PF13296"/>
    </source>
</evidence>
<protein>
    <submittedName>
        <fullName evidence="5">Type VI secretion system tip protein VgrG</fullName>
    </submittedName>
</protein>
<dbReference type="Gene3D" id="3.55.50.10">
    <property type="entry name" value="Baseplate protein-like domains"/>
    <property type="match status" value="1"/>
</dbReference>
<dbReference type="InterPro" id="IPR018769">
    <property type="entry name" value="VgrG2_DUF2345"/>
</dbReference>
<dbReference type="SUPFAM" id="SSF69279">
    <property type="entry name" value="Phage tail proteins"/>
    <property type="match status" value="2"/>
</dbReference>
<dbReference type="InterPro" id="IPR006533">
    <property type="entry name" value="T6SS_Vgr_RhsGE"/>
</dbReference>
<dbReference type="Pfam" id="PF10106">
    <property type="entry name" value="DUF2345"/>
    <property type="match status" value="1"/>
</dbReference>
<dbReference type="Gene3D" id="2.30.110.50">
    <property type="match status" value="1"/>
</dbReference>
<dbReference type="Pfam" id="PF04717">
    <property type="entry name" value="Phage_base_V"/>
    <property type="match status" value="1"/>
</dbReference>
<dbReference type="SUPFAM" id="SSF69255">
    <property type="entry name" value="gp5 N-terminal domain-like"/>
    <property type="match status" value="1"/>
</dbReference>
<dbReference type="Pfam" id="PF13296">
    <property type="entry name" value="T6SS_Vgr"/>
    <property type="match status" value="1"/>
</dbReference>
<organism evidence="5 6">
    <name type="scientific">Providencia alcalifaciens</name>
    <dbReference type="NCBI Taxonomy" id="126385"/>
    <lineage>
        <taxon>Bacteria</taxon>
        <taxon>Pseudomonadati</taxon>
        <taxon>Pseudomonadota</taxon>
        <taxon>Gammaproteobacteria</taxon>
        <taxon>Enterobacterales</taxon>
        <taxon>Morganellaceae</taxon>
        <taxon>Providencia</taxon>
    </lineage>
</organism>
<dbReference type="EMBL" id="WLUB01000032">
    <property type="protein sequence ID" value="MTC35143.1"/>
    <property type="molecule type" value="Genomic_DNA"/>
</dbReference>
<dbReference type="Pfam" id="PF05954">
    <property type="entry name" value="Phage_GPD"/>
    <property type="match status" value="1"/>
</dbReference>
<proteinExistence type="inferred from homology"/>
<dbReference type="Proteomes" id="UP000449944">
    <property type="component" value="Unassembled WGS sequence"/>
</dbReference>
<dbReference type="NCBIfam" id="TIGR01646">
    <property type="entry name" value="vgr_GE"/>
    <property type="match status" value="1"/>
</dbReference>